<organism evidence="2">
    <name type="scientific">Brachypodium distachyon</name>
    <name type="common">Purple false brome</name>
    <name type="synonym">Trachynia distachya</name>
    <dbReference type="NCBI Taxonomy" id="15368"/>
    <lineage>
        <taxon>Eukaryota</taxon>
        <taxon>Viridiplantae</taxon>
        <taxon>Streptophyta</taxon>
        <taxon>Embryophyta</taxon>
        <taxon>Tracheophyta</taxon>
        <taxon>Spermatophyta</taxon>
        <taxon>Magnoliopsida</taxon>
        <taxon>Liliopsida</taxon>
        <taxon>Poales</taxon>
        <taxon>Poaceae</taxon>
        <taxon>BOP clade</taxon>
        <taxon>Pooideae</taxon>
        <taxon>Stipodae</taxon>
        <taxon>Brachypodieae</taxon>
        <taxon>Brachypodium</taxon>
    </lineage>
</organism>
<feature type="non-terminal residue" evidence="2">
    <location>
        <position position="278"/>
    </location>
</feature>
<sequence length="278" mass="31042">MSLSKLKGHAATSDTAAPLSSEDVTHYDSNEESQTSSSTKSATSRTSAKTLYWIIKKFNPIKRQLVNEIGFGGLLELPLWNAINRMFSTWLLAKVDCIDFAIALDEARRLQFTPQDVNKAFGIPCGHRDVLGPETKISDAAMAYLHEQAGISMSKISLKDAEKIVLMELSESNTRLQKDSFKMAFVIIVMGHLLSPSIKYNHVNIDFLGALRCTEEISQYNWCAYVIKGIIEAAQKVQADLSMNKVVSNISACHLFLQIHYLDNLLLGPLQPRKNMYP</sequence>
<feature type="region of interest" description="Disordered" evidence="1">
    <location>
        <begin position="1"/>
        <end position="42"/>
    </location>
</feature>
<name>A0A2K2DQY3_BRADI</name>
<dbReference type="PANTHER" id="PTHR34835:SF68">
    <property type="entry name" value="UBIQUITIN-LIKE PROTEASE FAMILY PROFILE DOMAIN-CONTAINING PROTEIN"/>
    <property type="match status" value="1"/>
</dbReference>
<reference evidence="2 3" key="1">
    <citation type="journal article" date="2010" name="Nature">
        <title>Genome sequencing and analysis of the model grass Brachypodium distachyon.</title>
        <authorList>
            <consortium name="International Brachypodium Initiative"/>
        </authorList>
    </citation>
    <scope>NUCLEOTIDE SEQUENCE [LARGE SCALE GENOMIC DNA]</scope>
    <source>
        <strain evidence="2 3">Bd21</strain>
    </source>
</reference>
<accession>A0A2K2DQY3</accession>
<dbReference type="InParanoid" id="A0A2K2DQY3"/>
<dbReference type="EMBL" id="CM000880">
    <property type="protein sequence ID" value="PNT76686.1"/>
    <property type="molecule type" value="Genomic_DNA"/>
</dbReference>
<evidence type="ECO:0008006" key="5">
    <source>
        <dbReference type="Google" id="ProtNLM"/>
    </source>
</evidence>
<dbReference type="Proteomes" id="UP000008810">
    <property type="component" value="Chromosome 1"/>
</dbReference>
<reference evidence="3" key="3">
    <citation type="submission" date="2018-08" db="UniProtKB">
        <authorList>
            <consortium name="EnsemblPlants"/>
        </authorList>
    </citation>
    <scope>IDENTIFICATION</scope>
    <source>
        <strain evidence="3">cv. Bd21</strain>
    </source>
</reference>
<dbReference type="PANTHER" id="PTHR34835">
    <property type="entry name" value="OS07G0283600 PROTEIN-RELATED"/>
    <property type="match status" value="1"/>
</dbReference>
<dbReference type="Gramene" id="PNT76686">
    <property type="protein sequence ID" value="PNT76686"/>
    <property type="gene ID" value="BRADI_1g51595v3"/>
</dbReference>
<evidence type="ECO:0000313" key="3">
    <source>
        <dbReference type="EnsemblPlants" id="PNT76686"/>
    </source>
</evidence>
<protein>
    <recommendedName>
        <fullName evidence="5">Aminotransferase-like plant mobile domain-containing protein</fullName>
    </recommendedName>
</protein>
<feature type="compositionally biased region" description="Low complexity" evidence="1">
    <location>
        <begin position="33"/>
        <end position="42"/>
    </location>
</feature>
<gene>
    <name evidence="2" type="ORF">BRADI_1g51595v3</name>
</gene>
<dbReference type="AlphaFoldDB" id="A0A2K2DQY3"/>
<keyword evidence="4" id="KW-1185">Reference proteome</keyword>
<dbReference type="OrthoDB" id="694371at2759"/>
<reference evidence="2" key="2">
    <citation type="submission" date="2017-06" db="EMBL/GenBank/DDBJ databases">
        <title>WGS assembly of Brachypodium distachyon.</title>
        <authorList>
            <consortium name="The International Brachypodium Initiative"/>
            <person name="Lucas S."/>
            <person name="Harmon-Smith M."/>
            <person name="Lail K."/>
            <person name="Tice H."/>
            <person name="Grimwood J."/>
            <person name="Bruce D."/>
            <person name="Barry K."/>
            <person name="Shu S."/>
            <person name="Lindquist E."/>
            <person name="Wang M."/>
            <person name="Pitluck S."/>
            <person name="Vogel J.P."/>
            <person name="Garvin D.F."/>
            <person name="Mockler T.C."/>
            <person name="Schmutz J."/>
            <person name="Rokhsar D."/>
            <person name="Bevan M.W."/>
        </authorList>
    </citation>
    <scope>NUCLEOTIDE SEQUENCE</scope>
    <source>
        <strain evidence="2">Bd21</strain>
    </source>
</reference>
<dbReference type="FunCoup" id="A0A2K2DQY3">
    <property type="interactions" value="10"/>
</dbReference>
<dbReference type="EnsemblPlants" id="PNT76686">
    <property type="protein sequence ID" value="PNT76686"/>
    <property type="gene ID" value="BRADI_1g51595v3"/>
</dbReference>
<evidence type="ECO:0000256" key="1">
    <source>
        <dbReference type="SAM" id="MobiDB-lite"/>
    </source>
</evidence>
<evidence type="ECO:0000313" key="4">
    <source>
        <dbReference type="Proteomes" id="UP000008810"/>
    </source>
</evidence>
<evidence type="ECO:0000313" key="2">
    <source>
        <dbReference type="EMBL" id="PNT76686.1"/>
    </source>
</evidence>
<proteinExistence type="predicted"/>